<evidence type="ECO:0000259" key="13">
    <source>
        <dbReference type="PROSITE" id="PS50261"/>
    </source>
</evidence>
<evidence type="ECO:0000256" key="10">
    <source>
        <dbReference type="ARBA" id="ARBA00023224"/>
    </source>
</evidence>
<evidence type="ECO:0000313" key="14">
    <source>
        <dbReference type="EMBL" id="CAG9795266.1"/>
    </source>
</evidence>
<dbReference type="PROSITE" id="PS00650">
    <property type="entry name" value="G_PROTEIN_RECEP_F2_2"/>
    <property type="match status" value="1"/>
</dbReference>
<comment type="subcellular location">
    <subcellularLocation>
        <location evidence="1">Cell membrane</location>
        <topology evidence="1">Multi-pass membrane protein</topology>
    </subcellularLocation>
</comment>
<evidence type="ECO:0000256" key="9">
    <source>
        <dbReference type="ARBA" id="ARBA00023180"/>
    </source>
</evidence>
<dbReference type="GO" id="GO:0007188">
    <property type="term" value="P:adenylate cyclase-modulating G protein-coupled receptor signaling pathway"/>
    <property type="evidence" value="ECO:0007669"/>
    <property type="project" value="TreeGrafter"/>
</dbReference>
<dbReference type="InterPro" id="IPR017981">
    <property type="entry name" value="GPCR_2-like_7TM"/>
</dbReference>
<keyword evidence="10" id="KW-0807">Transducer</keyword>
<evidence type="ECO:0000256" key="2">
    <source>
        <dbReference type="ARBA" id="ARBA00005314"/>
    </source>
</evidence>
<feature type="transmembrane region" description="Helical" evidence="11">
    <location>
        <begin position="199"/>
        <end position="222"/>
    </location>
</feature>
<proteinExistence type="inferred from homology"/>
<evidence type="ECO:0000256" key="3">
    <source>
        <dbReference type="ARBA" id="ARBA00022475"/>
    </source>
</evidence>
<feature type="domain" description="G-protein coupled receptors family 2 profile 1" evidence="12">
    <location>
        <begin position="14"/>
        <end position="76"/>
    </location>
</feature>
<evidence type="ECO:0000256" key="5">
    <source>
        <dbReference type="ARBA" id="ARBA00022989"/>
    </source>
</evidence>
<evidence type="ECO:0000259" key="12">
    <source>
        <dbReference type="PROSITE" id="PS50227"/>
    </source>
</evidence>
<dbReference type="Gene3D" id="1.20.1070.10">
    <property type="entry name" value="Rhodopsin 7-helix transmembrane proteins"/>
    <property type="match status" value="1"/>
</dbReference>
<dbReference type="SUPFAM" id="SSF111418">
    <property type="entry name" value="Hormone receptor domain"/>
    <property type="match status" value="1"/>
</dbReference>
<sequence length="602" mass="68345">MLPIDANTTPEGQCDATFDGWTCWHAAEAGATAQEVCSEFAYSNVGPTCHHFSSKRCFDNATWELQTDYSTCSITPRLLRRYHFHIAMLAFSIASCLPAVIIFFFYKRLRMTRVALHRNLLIAIIVRNVLVIISRTELYIDEITNTGDTSMSTHSIACRALSIAERVAGNAVFVCMLVEGIYLHRLIVAVFRKKLNIKWLYAIGAVIAIIPVVAWATVMGIYNDHSCWVIYTVDHVQWILDGPRITILLINTILFVDVLRVLLTKIRNAENANQLSTAKTTLFLMPIFGCQFLLTAFRPNTTNCVGEQVYFYIAYSVEGLQGFIVAMLYCYVNKEVRMLLKTTYRKTESAVVSRVRGDSQYPRMSIDPKSDRRLTYSTAVPSHSVDDPKDHGRTITPKLHVAEIISIQASERLADILEPVYETIESGVINEGYDYLERSSVDNDSAYIVNRDPRGDNYYGFTNVSSVSIDCQDWIKCVSSPSSSIYNNSLNDYDNKYLDRKFPNPKLKEFIEDKKRLSAYDNIIEAETSQEKCVSPDENAGCSNEPKSDDEVIDNEYVDCYDNMLNEIMQYMETTDSNSVQLNPNKLCPNRTDDEKIVFVDE</sequence>
<dbReference type="Proteomes" id="UP001153714">
    <property type="component" value="Chromosome 7"/>
</dbReference>
<dbReference type="OrthoDB" id="5967113at2759"/>
<dbReference type="InterPro" id="IPR017983">
    <property type="entry name" value="GPCR_2_secretin-like_CS"/>
</dbReference>
<reference evidence="14" key="1">
    <citation type="submission" date="2021-12" db="EMBL/GenBank/DDBJ databases">
        <authorList>
            <person name="King R."/>
        </authorList>
    </citation>
    <scope>NUCLEOTIDE SEQUENCE</scope>
</reference>
<evidence type="ECO:0000256" key="8">
    <source>
        <dbReference type="ARBA" id="ARBA00023170"/>
    </source>
</evidence>
<dbReference type="PANTHER" id="PTHR45620">
    <property type="entry name" value="PDF RECEPTOR-LIKE PROTEIN-RELATED"/>
    <property type="match status" value="1"/>
</dbReference>
<comment type="similarity">
    <text evidence="2">Belongs to the G-protein coupled receptor 2 family.</text>
</comment>
<feature type="transmembrane region" description="Helical" evidence="11">
    <location>
        <begin position="275"/>
        <end position="297"/>
    </location>
</feature>
<dbReference type="GO" id="GO:0005886">
    <property type="term" value="C:plasma membrane"/>
    <property type="evidence" value="ECO:0007669"/>
    <property type="project" value="UniProtKB-SubCell"/>
</dbReference>
<dbReference type="PROSITE" id="PS50261">
    <property type="entry name" value="G_PROTEIN_RECEP_F2_4"/>
    <property type="match status" value="1"/>
</dbReference>
<feature type="transmembrane region" description="Helical" evidence="11">
    <location>
        <begin position="84"/>
        <end position="106"/>
    </location>
</feature>
<evidence type="ECO:0000256" key="4">
    <source>
        <dbReference type="ARBA" id="ARBA00022692"/>
    </source>
</evidence>
<keyword evidence="15" id="KW-1185">Reference proteome</keyword>
<protein>
    <recommendedName>
        <fullName evidence="16">Calcitonin receptor</fullName>
    </recommendedName>
</protein>
<feature type="transmembrane region" description="Helical" evidence="11">
    <location>
        <begin position="309"/>
        <end position="332"/>
    </location>
</feature>
<dbReference type="GO" id="GO:0008528">
    <property type="term" value="F:G protein-coupled peptide receptor activity"/>
    <property type="evidence" value="ECO:0007669"/>
    <property type="project" value="TreeGrafter"/>
</dbReference>
<name>A0A9N9WJJ2_9NEOP</name>
<dbReference type="PANTHER" id="PTHR45620:SF42">
    <property type="entry name" value="G-PROTEIN COUPLED RECEPTOR SEB-2"/>
    <property type="match status" value="1"/>
</dbReference>
<accession>A0A9N9WJJ2</accession>
<organism evidence="14 15">
    <name type="scientific">Diatraea saccharalis</name>
    <name type="common">sugarcane borer</name>
    <dbReference type="NCBI Taxonomy" id="40085"/>
    <lineage>
        <taxon>Eukaryota</taxon>
        <taxon>Metazoa</taxon>
        <taxon>Ecdysozoa</taxon>
        <taxon>Arthropoda</taxon>
        <taxon>Hexapoda</taxon>
        <taxon>Insecta</taxon>
        <taxon>Pterygota</taxon>
        <taxon>Neoptera</taxon>
        <taxon>Endopterygota</taxon>
        <taxon>Lepidoptera</taxon>
        <taxon>Glossata</taxon>
        <taxon>Ditrysia</taxon>
        <taxon>Pyraloidea</taxon>
        <taxon>Crambidae</taxon>
        <taxon>Crambinae</taxon>
        <taxon>Diatraea</taxon>
    </lineage>
</organism>
<dbReference type="PRINTS" id="PR00249">
    <property type="entry name" value="GPCRSECRETIN"/>
</dbReference>
<keyword evidence="3" id="KW-1003">Cell membrane</keyword>
<dbReference type="InterPro" id="IPR050332">
    <property type="entry name" value="GPCR_2"/>
</dbReference>
<dbReference type="PROSITE" id="PS50227">
    <property type="entry name" value="G_PROTEIN_RECEP_F2_3"/>
    <property type="match status" value="1"/>
</dbReference>
<evidence type="ECO:0000256" key="1">
    <source>
        <dbReference type="ARBA" id="ARBA00004651"/>
    </source>
</evidence>
<feature type="transmembrane region" description="Helical" evidence="11">
    <location>
        <begin position="242"/>
        <end position="263"/>
    </location>
</feature>
<dbReference type="Pfam" id="PF02793">
    <property type="entry name" value="HRM"/>
    <property type="match status" value="1"/>
</dbReference>
<dbReference type="Pfam" id="PF00002">
    <property type="entry name" value="7tm_2"/>
    <property type="match status" value="1"/>
</dbReference>
<dbReference type="InterPro" id="IPR036445">
    <property type="entry name" value="GPCR_2_extracell_dom_sf"/>
</dbReference>
<feature type="domain" description="G-protein coupled receptors family 2 profile 2" evidence="13">
    <location>
        <begin position="81"/>
        <end position="333"/>
    </location>
</feature>
<evidence type="ECO:0000256" key="7">
    <source>
        <dbReference type="ARBA" id="ARBA00023136"/>
    </source>
</evidence>
<evidence type="ECO:0000256" key="11">
    <source>
        <dbReference type="SAM" id="Phobius"/>
    </source>
</evidence>
<dbReference type="InterPro" id="IPR000832">
    <property type="entry name" value="GPCR_2_secretin-like"/>
</dbReference>
<keyword evidence="7 11" id="KW-0472">Membrane</keyword>
<keyword evidence="4 11" id="KW-0812">Transmembrane</keyword>
<gene>
    <name evidence="14" type="ORF">DIATSA_LOCUS12553</name>
</gene>
<keyword evidence="9" id="KW-0325">Glycoprotein</keyword>
<dbReference type="Gene3D" id="4.10.1240.10">
    <property type="entry name" value="GPCR, family 2, extracellular hormone receptor domain"/>
    <property type="match status" value="1"/>
</dbReference>
<dbReference type="GO" id="GO:0007166">
    <property type="term" value="P:cell surface receptor signaling pathway"/>
    <property type="evidence" value="ECO:0007669"/>
    <property type="project" value="InterPro"/>
</dbReference>
<keyword evidence="5 11" id="KW-1133">Transmembrane helix</keyword>
<dbReference type="InterPro" id="IPR001879">
    <property type="entry name" value="GPCR_2_extracellular_dom"/>
</dbReference>
<keyword evidence="8" id="KW-0675">Receptor</keyword>
<dbReference type="SMART" id="SM00008">
    <property type="entry name" value="HormR"/>
    <property type="match status" value="1"/>
</dbReference>
<dbReference type="EMBL" id="OU893338">
    <property type="protein sequence ID" value="CAG9795266.1"/>
    <property type="molecule type" value="Genomic_DNA"/>
</dbReference>
<evidence type="ECO:0000313" key="15">
    <source>
        <dbReference type="Proteomes" id="UP001153714"/>
    </source>
</evidence>
<keyword evidence="6" id="KW-0297">G-protein coupled receptor</keyword>
<dbReference type="AlphaFoldDB" id="A0A9N9WJJ2"/>
<evidence type="ECO:0000256" key="6">
    <source>
        <dbReference type="ARBA" id="ARBA00023040"/>
    </source>
</evidence>
<reference evidence="14" key="2">
    <citation type="submission" date="2022-10" db="EMBL/GenBank/DDBJ databases">
        <authorList>
            <consortium name="ENA_rothamsted_submissions"/>
            <consortium name="culmorum"/>
            <person name="King R."/>
        </authorList>
    </citation>
    <scope>NUCLEOTIDE SEQUENCE</scope>
</reference>
<evidence type="ECO:0008006" key="16">
    <source>
        <dbReference type="Google" id="ProtNLM"/>
    </source>
</evidence>